<dbReference type="InterPro" id="IPR000999">
    <property type="entry name" value="RNase_III_dom"/>
</dbReference>
<evidence type="ECO:0000256" key="2">
    <source>
        <dbReference type="ARBA" id="ARBA00010183"/>
    </source>
</evidence>
<organism evidence="11 12">
    <name type="scientific">Ravibacter arvi</name>
    <dbReference type="NCBI Taxonomy" id="2051041"/>
    <lineage>
        <taxon>Bacteria</taxon>
        <taxon>Pseudomonadati</taxon>
        <taxon>Bacteroidota</taxon>
        <taxon>Cytophagia</taxon>
        <taxon>Cytophagales</taxon>
        <taxon>Spirosomataceae</taxon>
        <taxon>Ravibacter</taxon>
    </lineage>
</organism>
<keyword evidence="8" id="KW-0963">Cytoplasm</keyword>
<dbReference type="InterPro" id="IPR014720">
    <property type="entry name" value="dsRBD_dom"/>
</dbReference>
<keyword evidence="8" id="KW-0479">Metal-binding</keyword>
<evidence type="ECO:0000313" key="11">
    <source>
        <dbReference type="EMBL" id="GAA4436261.1"/>
    </source>
</evidence>
<comment type="function">
    <text evidence="8">Digests double-stranded RNA. Involved in the processing of primary rRNA transcript to yield the immediate precursors to the large and small rRNAs (23S and 16S). Processes some mRNAs, and tRNAs when they are encoded in the rRNA operon. Processes pre-crRNA and tracrRNA of type II CRISPR loci if present in the organism.</text>
</comment>
<keyword evidence="6 8" id="KW-0378">Hydrolase</keyword>
<feature type="domain" description="DRBM" evidence="9">
    <location>
        <begin position="182"/>
        <end position="250"/>
    </location>
</feature>
<evidence type="ECO:0000256" key="7">
    <source>
        <dbReference type="ARBA" id="ARBA00022884"/>
    </source>
</evidence>
<dbReference type="InterPro" id="IPR011907">
    <property type="entry name" value="RNase_III"/>
</dbReference>
<name>A0ABP8LV11_9BACT</name>
<proteinExistence type="inferred from homology"/>
<comment type="similarity">
    <text evidence="2">Belongs to the ribonuclease III family.</text>
</comment>
<keyword evidence="8" id="KW-0699">rRNA-binding</keyword>
<protein>
    <recommendedName>
        <fullName evidence="8">Ribonuclease 3</fullName>
        <ecNumber evidence="8">3.1.26.3</ecNumber>
    </recommendedName>
    <alternativeName>
        <fullName evidence="8">Ribonuclease III</fullName>
        <shortName evidence="8">RNase III</shortName>
    </alternativeName>
</protein>
<keyword evidence="12" id="KW-1185">Reference proteome</keyword>
<evidence type="ECO:0000256" key="5">
    <source>
        <dbReference type="ARBA" id="ARBA00022759"/>
    </source>
</evidence>
<dbReference type="InterPro" id="IPR036389">
    <property type="entry name" value="RNase_III_sf"/>
</dbReference>
<dbReference type="PANTHER" id="PTHR11207">
    <property type="entry name" value="RIBONUCLEASE III"/>
    <property type="match status" value="1"/>
</dbReference>
<keyword evidence="3 8" id="KW-0507">mRNA processing</keyword>
<dbReference type="PROSITE" id="PS50142">
    <property type="entry name" value="RNASE_3_2"/>
    <property type="match status" value="1"/>
</dbReference>
<comment type="caution">
    <text evidence="11">The sequence shown here is derived from an EMBL/GenBank/DDBJ whole genome shotgun (WGS) entry which is preliminary data.</text>
</comment>
<dbReference type="Gene3D" id="1.10.1520.10">
    <property type="entry name" value="Ribonuclease III domain"/>
    <property type="match status" value="1"/>
</dbReference>
<comment type="subcellular location">
    <subcellularLocation>
        <location evidence="8">Cytoplasm</location>
    </subcellularLocation>
</comment>
<keyword evidence="8" id="KW-0698">rRNA processing</keyword>
<dbReference type="Pfam" id="PF14622">
    <property type="entry name" value="Ribonucleas_3_3"/>
    <property type="match status" value="1"/>
</dbReference>
<accession>A0ABP8LV11</accession>
<dbReference type="Pfam" id="PF00035">
    <property type="entry name" value="dsrm"/>
    <property type="match status" value="1"/>
</dbReference>
<keyword evidence="7 8" id="KW-0694">RNA-binding</keyword>
<comment type="subunit">
    <text evidence="8">Homodimer.</text>
</comment>
<evidence type="ECO:0000259" key="9">
    <source>
        <dbReference type="PROSITE" id="PS50137"/>
    </source>
</evidence>
<dbReference type="Proteomes" id="UP001501508">
    <property type="component" value="Unassembled WGS sequence"/>
</dbReference>
<sequence>MELSNKVLQPIISLFKSLSTEEEKRLKKAVEGIIGERPKNITLFQLAFRHTSASKETNIEGFRESNERLEYLGDAVLGMIVAEFLFTKYPFRDEGFLTEIRSRIVNRESLNQIAKKLGLDKFIEYDGNFRGMSPRSSVYGDALEAFVGAVYMDKGFSFVRKFVINNLLTHFDLDSIVQNNANFKSQIIEWGQRQNHEIRFEITEERGNWHHREFISQLYVDDEPFAKGNGYSKKKAEQSAAEQACIKLDLIG</sequence>
<gene>
    <name evidence="8" type="primary">rnc</name>
    <name evidence="11" type="ORF">GCM10023091_13960</name>
</gene>
<dbReference type="CDD" id="cd10845">
    <property type="entry name" value="DSRM_RNAse_III_family"/>
    <property type="match status" value="1"/>
</dbReference>
<evidence type="ECO:0000256" key="3">
    <source>
        <dbReference type="ARBA" id="ARBA00022664"/>
    </source>
</evidence>
<dbReference type="Gene3D" id="3.30.160.20">
    <property type="match status" value="1"/>
</dbReference>
<feature type="active site" evidence="8">
    <location>
        <position position="144"/>
    </location>
</feature>
<dbReference type="HAMAP" id="MF_00104">
    <property type="entry name" value="RNase_III"/>
    <property type="match status" value="1"/>
</dbReference>
<dbReference type="SMART" id="SM00358">
    <property type="entry name" value="DSRM"/>
    <property type="match status" value="1"/>
</dbReference>
<dbReference type="PROSITE" id="PS50137">
    <property type="entry name" value="DS_RBD"/>
    <property type="match status" value="1"/>
</dbReference>
<evidence type="ECO:0000256" key="1">
    <source>
        <dbReference type="ARBA" id="ARBA00000109"/>
    </source>
</evidence>
<feature type="binding site" evidence="8">
    <location>
        <position position="144"/>
    </location>
    <ligand>
        <name>Mg(2+)</name>
        <dbReference type="ChEBI" id="CHEBI:18420"/>
    </ligand>
</feature>
<keyword evidence="8" id="KW-0819">tRNA processing</keyword>
<evidence type="ECO:0000259" key="10">
    <source>
        <dbReference type="PROSITE" id="PS50142"/>
    </source>
</evidence>
<evidence type="ECO:0000256" key="6">
    <source>
        <dbReference type="ARBA" id="ARBA00022801"/>
    </source>
</evidence>
<comment type="catalytic activity">
    <reaction evidence="1 8">
        <text>Endonucleolytic cleavage to 5'-phosphomonoester.</text>
        <dbReference type="EC" id="3.1.26.3"/>
    </reaction>
</comment>
<dbReference type="PANTHER" id="PTHR11207:SF0">
    <property type="entry name" value="RIBONUCLEASE 3"/>
    <property type="match status" value="1"/>
</dbReference>
<evidence type="ECO:0000313" key="12">
    <source>
        <dbReference type="Proteomes" id="UP001501508"/>
    </source>
</evidence>
<dbReference type="EC" id="3.1.26.3" evidence="8"/>
<dbReference type="SMART" id="SM00535">
    <property type="entry name" value="RIBOc"/>
    <property type="match status" value="1"/>
</dbReference>
<keyword evidence="4 8" id="KW-0540">Nuclease</keyword>
<feature type="domain" description="RNase III" evidence="10">
    <location>
        <begin position="27"/>
        <end position="155"/>
    </location>
</feature>
<dbReference type="SUPFAM" id="SSF54768">
    <property type="entry name" value="dsRNA-binding domain-like"/>
    <property type="match status" value="1"/>
</dbReference>
<dbReference type="SUPFAM" id="SSF69065">
    <property type="entry name" value="RNase III domain-like"/>
    <property type="match status" value="1"/>
</dbReference>
<keyword evidence="8" id="KW-0460">Magnesium</keyword>
<dbReference type="CDD" id="cd00593">
    <property type="entry name" value="RIBOc"/>
    <property type="match status" value="1"/>
</dbReference>
<reference evidence="12" key="1">
    <citation type="journal article" date="2019" name="Int. J. Syst. Evol. Microbiol.">
        <title>The Global Catalogue of Microorganisms (GCM) 10K type strain sequencing project: providing services to taxonomists for standard genome sequencing and annotation.</title>
        <authorList>
            <consortium name="The Broad Institute Genomics Platform"/>
            <consortium name="The Broad Institute Genome Sequencing Center for Infectious Disease"/>
            <person name="Wu L."/>
            <person name="Ma J."/>
        </authorList>
    </citation>
    <scope>NUCLEOTIDE SEQUENCE [LARGE SCALE GENOMIC DNA]</scope>
    <source>
        <strain evidence="12">JCM 31920</strain>
    </source>
</reference>
<feature type="active site" evidence="8">
    <location>
        <position position="74"/>
    </location>
</feature>
<evidence type="ECO:0000256" key="4">
    <source>
        <dbReference type="ARBA" id="ARBA00022722"/>
    </source>
</evidence>
<keyword evidence="5 8" id="KW-0255">Endonuclease</keyword>
<evidence type="ECO:0000256" key="8">
    <source>
        <dbReference type="HAMAP-Rule" id="MF_00104"/>
    </source>
</evidence>
<dbReference type="EMBL" id="BAABEY010000015">
    <property type="protein sequence ID" value="GAA4436261.1"/>
    <property type="molecule type" value="Genomic_DNA"/>
</dbReference>
<feature type="binding site" evidence="8">
    <location>
        <position position="141"/>
    </location>
    <ligand>
        <name>Mg(2+)</name>
        <dbReference type="ChEBI" id="CHEBI:18420"/>
    </ligand>
</feature>
<feature type="binding site" evidence="8">
    <location>
        <position position="70"/>
    </location>
    <ligand>
        <name>Mg(2+)</name>
        <dbReference type="ChEBI" id="CHEBI:18420"/>
    </ligand>
</feature>
<dbReference type="NCBIfam" id="TIGR02191">
    <property type="entry name" value="RNaseIII"/>
    <property type="match status" value="1"/>
</dbReference>
<comment type="cofactor">
    <cofactor evidence="8">
        <name>Mg(2+)</name>
        <dbReference type="ChEBI" id="CHEBI:18420"/>
    </cofactor>
</comment>
<dbReference type="PROSITE" id="PS00517">
    <property type="entry name" value="RNASE_3_1"/>
    <property type="match status" value="1"/>
</dbReference>